<keyword evidence="2 3" id="KW-0808">Transferase</keyword>
<sequence>MSVHDLSIDEIMALTNPIDNTSPPDERLRGTLAFLFAQPSLRTMSSFAAAGTRIGLAPIQVTATGDALKDNTDFHDEIVQLSLTSTCVVVRASKALERDALSSCKAPVVNAGDGRNEHPTQTMNDIAVMRQIGLEGATVALIGNLRNQRTTHSLAIALQRLGIKLRLVSPTELRLPDQYVKGDVEIVHTEKRPEVDELVRDADFVYMPPLGYWGAADIDYSPAYGFDLARAQKVLKPTARLMHPFPRFAELDKSLDGSSFDAYRLQTMVGPVIRERILRMLLGW</sequence>
<protein>
    <submittedName>
        <fullName evidence="6">Uncharacterized protein</fullName>
    </submittedName>
</protein>
<dbReference type="UniPathway" id="UPA00070">
    <property type="reaction ID" value="UER00116"/>
</dbReference>
<dbReference type="Proteomes" id="UP000228930">
    <property type="component" value="Unassembled WGS sequence"/>
</dbReference>
<evidence type="ECO:0000259" key="4">
    <source>
        <dbReference type="Pfam" id="PF00185"/>
    </source>
</evidence>
<dbReference type="Gene3D" id="3.40.50.1370">
    <property type="entry name" value="Aspartate/ornithine carbamoyltransferase"/>
    <property type="match status" value="2"/>
</dbReference>
<gene>
    <name evidence="6" type="ORF">TSA1_08315</name>
</gene>
<feature type="domain" description="Aspartate/ornithine carbamoyltransferase Asp/Orn-binding" evidence="4">
    <location>
        <begin position="136"/>
        <end position="256"/>
    </location>
</feature>
<dbReference type="GO" id="GO:0016743">
    <property type="term" value="F:carboxyl- or carbamoyltransferase activity"/>
    <property type="evidence" value="ECO:0007669"/>
    <property type="project" value="InterPro"/>
</dbReference>
<feature type="domain" description="Aspartate/ornithine carbamoyltransferase carbamoyl-P binding" evidence="5">
    <location>
        <begin position="5"/>
        <end position="130"/>
    </location>
</feature>
<dbReference type="GO" id="GO:0006520">
    <property type="term" value="P:amino acid metabolic process"/>
    <property type="evidence" value="ECO:0007669"/>
    <property type="project" value="InterPro"/>
</dbReference>
<evidence type="ECO:0000256" key="2">
    <source>
        <dbReference type="ARBA" id="ARBA00022679"/>
    </source>
</evidence>
<dbReference type="InterPro" id="IPR006131">
    <property type="entry name" value="Asp_carbamoyltransf_Asp/Orn-bd"/>
</dbReference>
<dbReference type="EMBL" id="LFJC01000003">
    <property type="protein sequence ID" value="PIT00775.1"/>
    <property type="molecule type" value="Genomic_DNA"/>
</dbReference>
<dbReference type="PRINTS" id="PR00100">
    <property type="entry name" value="AOTCASE"/>
</dbReference>
<dbReference type="GO" id="GO:0005829">
    <property type="term" value="C:cytosol"/>
    <property type="evidence" value="ECO:0007669"/>
    <property type="project" value="TreeGrafter"/>
</dbReference>
<dbReference type="AlphaFoldDB" id="A0A2M6U864"/>
<evidence type="ECO:0000256" key="1">
    <source>
        <dbReference type="ARBA" id="ARBA00003822"/>
    </source>
</evidence>
<dbReference type="Pfam" id="PF00185">
    <property type="entry name" value="OTCace"/>
    <property type="match status" value="1"/>
</dbReference>
<comment type="function">
    <text evidence="1">Reversibly catalyzes the transfer of the carbamoyl group from carbamoyl phosphate (CP) to the N(epsilon) atom of ornithine (ORN) to produce L-citrulline.</text>
</comment>
<dbReference type="InterPro" id="IPR006132">
    <property type="entry name" value="Asp/Orn_carbamoyltranf_P-bd"/>
</dbReference>
<dbReference type="InterPro" id="IPR006130">
    <property type="entry name" value="Asp/Orn_carbamoylTrfase"/>
</dbReference>
<dbReference type="Pfam" id="PF02729">
    <property type="entry name" value="OTCace_N"/>
    <property type="match status" value="1"/>
</dbReference>
<dbReference type="SUPFAM" id="SSF53671">
    <property type="entry name" value="Aspartate/ornithine carbamoyltransferase"/>
    <property type="match status" value="1"/>
</dbReference>
<dbReference type="GO" id="GO:0016597">
    <property type="term" value="F:amino acid binding"/>
    <property type="evidence" value="ECO:0007669"/>
    <property type="project" value="InterPro"/>
</dbReference>
<dbReference type="GO" id="GO:0044205">
    <property type="term" value="P:'de novo' UMP biosynthetic process"/>
    <property type="evidence" value="ECO:0007669"/>
    <property type="project" value="UniProtKB-UniPathway"/>
</dbReference>
<comment type="caution">
    <text evidence="6">The sequence shown here is derived from an EMBL/GenBank/DDBJ whole genome shotgun (WGS) entry which is preliminary data.</text>
</comment>
<keyword evidence="7" id="KW-1185">Reference proteome</keyword>
<name>A0A2M6U864_9BRAD</name>
<proteinExistence type="inferred from homology"/>
<evidence type="ECO:0000313" key="7">
    <source>
        <dbReference type="Proteomes" id="UP000228930"/>
    </source>
</evidence>
<evidence type="ECO:0000313" key="6">
    <source>
        <dbReference type="EMBL" id="PIT00775.1"/>
    </source>
</evidence>
<evidence type="ECO:0000256" key="3">
    <source>
        <dbReference type="RuleBase" id="RU003634"/>
    </source>
</evidence>
<reference evidence="6 7" key="1">
    <citation type="submission" date="2015-06" db="EMBL/GenBank/DDBJ databases">
        <title>Comparative genome analysis of nirS-carrying Bradyrhizobium sp. strains.</title>
        <authorList>
            <person name="Ishii S."/>
            <person name="Jang J."/>
            <person name="Nishizawa T."/>
            <person name="Senoo K."/>
        </authorList>
    </citation>
    <scope>NUCLEOTIDE SEQUENCE [LARGE SCALE GENOMIC DNA]</scope>
    <source>
        <strain evidence="6 7">TSA1</strain>
    </source>
</reference>
<dbReference type="PANTHER" id="PTHR45753:SF6">
    <property type="entry name" value="ASPARTATE CARBAMOYLTRANSFERASE"/>
    <property type="match status" value="1"/>
</dbReference>
<dbReference type="InterPro" id="IPR036901">
    <property type="entry name" value="Asp/Orn_carbamoylTrfase_sf"/>
</dbReference>
<organism evidence="6 7">
    <name type="scientific">Bradyrhizobium nitroreducens</name>
    <dbReference type="NCBI Taxonomy" id="709803"/>
    <lineage>
        <taxon>Bacteria</taxon>
        <taxon>Pseudomonadati</taxon>
        <taxon>Pseudomonadota</taxon>
        <taxon>Alphaproteobacteria</taxon>
        <taxon>Hyphomicrobiales</taxon>
        <taxon>Nitrobacteraceae</taxon>
        <taxon>Bradyrhizobium</taxon>
    </lineage>
</organism>
<comment type="similarity">
    <text evidence="3">Belongs to the aspartate/ornithine carbamoyltransferase superfamily.</text>
</comment>
<dbReference type="PANTHER" id="PTHR45753">
    <property type="entry name" value="ORNITHINE CARBAMOYLTRANSFERASE, MITOCHONDRIAL"/>
    <property type="match status" value="1"/>
</dbReference>
<evidence type="ECO:0000259" key="5">
    <source>
        <dbReference type="Pfam" id="PF02729"/>
    </source>
</evidence>
<accession>A0A2M6U864</accession>